<comment type="similarity">
    <text evidence="1">Belongs to the dynein light chain family.</text>
</comment>
<dbReference type="Pfam" id="PF01221">
    <property type="entry name" value="Dynein_light"/>
    <property type="match status" value="1"/>
</dbReference>
<keyword evidence="1" id="KW-0505">Motor protein</keyword>
<evidence type="ECO:0000313" key="3">
    <source>
        <dbReference type="Proteomes" id="UP000235145"/>
    </source>
</evidence>
<dbReference type="Gene3D" id="3.30.740.10">
    <property type="entry name" value="Protein Inhibitor Of Neuronal Nitric Oxide Synthase"/>
    <property type="match status" value="1"/>
</dbReference>
<dbReference type="GO" id="GO:0005874">
    <property type="term" value="C:microtubule"/>
    <property type="evidence" value="ECO:0007669"/>
    <property type="project" value="UniProtKB-KW"/>
</dbReference>
<keyword evidence="1" id="KW-0963">Cytoplasm</keyword>
<dbReference type="AlphaFoldDB" id="A0A9R1VN54"/>
<protein>
    <recommendedName>
        <fullName evidence="1">Dynein light chain</fullName>
    </recommendedName>
</protein>
<keyword evidence="3" id="KW-1185">Reference proteome</keyword>
<comment type="caution">
    <text evidence="2">The sequence shown here is derived from an EMBL/GenBank/DDBJ whole genome shotgun (WGS) entry which is preliminary data.</text>
</comment>
<organism evidence="2 3">
    <name type="scientific">Lactuca sativa</name>
    <name type="common">Garden lettuce</name>
    <dbReference type="NCBI Taxonomy" id="4236"/>
    <lineage>
        <taxon>Eukaryota</taxon>
        <taxon>Viridiplantae</taxon>
        <taxon>Streptophyta</taxon>
        <taxon>Embryophyta</taxon>
        <taxon>Tracheophyta</taxon>
        <taxon>Spermatophyta</taxon>
        <taxon>Magnoliopsida</taxon>
        <taxon>eudicotyledons</taxon>
        <taxon>Gunneridae</taxon>
        <taxon>Pentapetalae</taxon>
        <taxon>asterids</taxon>
        <taxon>campanulids</taxon>
        <taxon>Asterales</taxon>
        <taxon>Asteraceae</taxon>
        <taxon>Cichorioideae</taxon>
        <taxon>Cichorieae</taxon>
        <taxon>Lactucinae</taxon>
        <taxon>Lactuca</taxon>
    </lineage>
</organism>
<dbReference type="PANTHER" id="PTHR11886">
    <property type="entry name" value="DYNEIN LIGHT CHAIN"/>
    <property type="match status" value="1"/>
</dbReference>
<gene>
    <name evidence="2" type="ORF">LSAT_V11C500265240</name>
</gene>
<keyword evidence="1" id="KW-0493">Microtubule</keyword>
<dbReference type="GO" id="GO:0045505">
    <property type="term" value="F:dynein intermediate chain binding"/>
    <property type="evidence" value="ECO:0000318"/>
    <property type="project" value="GO_Central"/>
</dbReference>
<dbReference type="FunFam" id="3.30.740.10:FF:000004">
    <property type="entry name" value="Dynein light chain"/>
    <property type="match status" value="1"/>
</dbReference>
<dbReference type="SMART" id="SM01375">
    <property type="entry name" value="Dynein_light"/>
    <property type="match status" value="1"/>
</dbReference>
<comment type="subcellular location">
    <subcellularLocation>
        <location evidence="1">Cytoplasm</location>
        <location evidence="1">Cytoskeleton</location>
    </subcellularLocation>
</comment>
<name>A0A9R1VN54_LACSA</name>
<dbReference type="OrthoDB" id="10033309at2759"/>
<dbReference type="Proteomes" id="UP000235145">
    <property type="component" value="Unassembled WGS sequence"/>
</dbReference>
<reference evidence="2 3" key="1">
    <citation type="journal article" date="2017" name="Nat. Commun.">
        <title>Genome assembly with in vitro proximity ligation data and whole-genome triplication in lettuce.</title>
        <authorList>
            <person name="Reyes-Chin-Wo S."/>
            <person name="Wang Z."/>
            <person name="Yang X."/>
            <person name="Kozik A."/>
            <person name="Arikit S."/>
            <person name="Song C."/>
            <person name="Xia L."/>
            <person name="Froenicke L."/>
            <person name="Lavelle D.O."/>
            <person name="Truco M.J."/>
            <person name="Xia R."/>
            <person name="Zhu S."/>
            <person name="Xu C."/>
            <person name="Xu H."/>
            <person name="Xu X."/>
            <person name="Cox K."/>
            <person name="Korf I."/>
            <person name="Meyers B.C."/>
            <person name="Michelmore R.W."/>
        </authorList>
    </citation>
    <scope>NUCLEOTIDE SEQUENCE [LARGE SCALE GENOMIC DNA]</scope>
    <source>
        <strain evidence="3">cv. Salinas</strain>
        <tissue evidence="2">Seedlings</tissue>
    </source>
</reference>
<dbReference type="GO" id="GO:0005868">
    <property type="term" value="C:cytoplasmic dynein complex"/>
    <property type="evidence" value="ECO:0000318"/>
    <property type="project" value="GO_Central"/>
</dbReference>
<accession>A0A9R1VN54</accession>
<keyword evidence="1" id="KW-0243">Dynein</keyword>
<evidence type="ECO:0000256" key="1">
    <source>
        <dbReference type="RuleBase" id="RU365010"/>
    </source>
</evidence>
<dbReference type="SUPFAM" id="SSF54648">
    <property type="entry name" value="DLC"/>
    <property type="match status" value="1"/>
</dbReference>
<sequence length="92" mass="10335">MLEGKAYVKDTDMPLKMQAHAMDSASQALDIYDVVDYTSIAAYIKKEFDRIYGSGWQCVVGSNFSCFFTHSKGSFIYFSLETLSFLIFKGAS</sequence>
<evidence type="ECO:0000313" key="2">
    <source>
        <dbReference type="EMBL" id="KAJ0207596.1"/>
    </source>
</evidence>
<dbReference type="InterPro" id="IPR001372">
    <property type="entry name" value="Dynein_light_chain_typ-1/2"/>
</dbReference>
<keyword evidence="1" id="KW-0206">Cytoskeleton</keyword>
<proteinExistence type="inferred from homology"/>
<dbReference type="InterPro" id="IPR037177">
    <property type="entry name" value="DLC_sf"/>
</dbReference>
<dbReference type="Gramene" id="rna-gnl|WGS:NBSK|LSAT_5X103460_mrna">
    <property type="protein sequence ID" value="cds-PLY80699.1"/>
    <property type="gene ID" value="gene-LSAT_5X103460"/>
</dbReference>
<dbReference type="GO" id="GO:0007017">
    <property type="term" value="P:microtubule-based process"/>
    <property type="evidence" value="ECO:0007669"/>
    <property type="project" value="InterPro"/>
</dbReference>
<dbReference type="EMBL" id="NBSK02000005">
    <property type="protein sequence ID" value="KAJ0207596.1"/>
    <property type="molecule type" value="Genomic_DNA"/>
</dbReference>
<dbReference type="PANTHER" id="PTHR11886:SF94">
    <property type="entry name" value="DYNEIN LIGHT CHAIN"/>
    <property type="match status" value="1"/>
</dbReference>